<dbReference type="AlphaFoldDB" id="A0A5C5R6J5"/>
<evidence type="ECO:0000313" key="1">
    <source>
        <dbReference type="EMBL" id="TWS18428.1"/>
    </source>
</evidence>
<reference evidence="1 2" key="1">
    <citation type="submission" date="2019-06" db="EMBL/GenBank/DDBJ databases">
        <title>Tsukamurella conjunctivitidis sp. nov., Tsukamurella assacharolytica sp. nov. and Tsukamurella sputae sp. nov. isolated from patients with conjunctivitis, bacteraemia (lymphoma) and respiratory infection (sputum) in Hong Kong.</title>
        <authorList>
            <person name="Teng J.L.L."/>
            <person name="Lee H.H."/>
            <person name="Fong J.Y.H."/>
            <person name="Fok K.M.N."/>
            <person name="Lau S.K.P."/>
            <person name="Woo P.C.Y."/>
        </authorList>
    </citation>
    <scope>NUCLEOTIDE SEQUENCE [LARGE SCALE GENOMIC DNA]</scope>
    <source>
        <strain evidence="1 2">HKU71</strain>
    </source>
</reference>
<protein>
    <submittedName>
        <fullName evidence="1">Uncharacterized protein</fullName>
    </submittedName>
</protein>
<comment type="caution">
    <text evidence="1">The sequence shown here is derived from an EMBL/GenBank/DDBJ whole genome shotgun (WGS) entry which is preliminary data.</text>
</comment>
<sequence>MSPDDLPRPGEHWAYRKASHLPASEVEVLGSTQVGRKVRIEIRHLDDGRTESVTIGKLPTRWDQLDALLAHEAKWRWLTDFELHEVEDRVLTAVFERQVPESIASIFDTNDNVTTVYDVPAFEEFLGCTLDELAARAPVDLEADPPIIGREGTLIAAELICRRSPQPILDDIHEEELKARHACKHGAPNRVKLRPDDPDTTSPEWEWYWYLKDIRPRHELLRQWCGFRAVSADERRRAAEEEARRLDLLLTEAIEALKHHNEWEARAFAERQEDGRITPERVRPQIDRPLKPHEIPVREVKVRSRRWW</sequence>
<dbReference type="EMBL" id="VIGW01000009">
    <property type="protein sequence ID" value="TWS18428.1"/>
    <property type="molecule type" value="Genomic_DNA"/>
</dbReference>
<accession>A0A5C5R6J5</accession>
<dbReference type="Proteomes" id="UP000317291">
    <property type="component" value="Unassembled WGS sequence"/>
</dbReference>
<organism evidence="1 2">
    <name type="scientific">Tsukamurella asaccharolytica</name>
    <dbReference type="NCBI Taxonomy" id="2592067"/>
    <lineage>
        <taxon>Bacteria</taxon>
        <taxon>Bacillati</taxon>
        <taxon>Actinomycetota</taxon>
        <taxon>Actinomycetes</taxon>
        <taxon>Mycobacteriales</taxon>
        <taxon>Tsukamurellaceae</taxon>
        <taxon>Tsukamurella</taxon>
    </lineage>
</organism>
<dbReference type="OrthoDB" id="3522556at2"/>
<gene>
    <name evidence="1" type="ORF">FK529_15110</name>
</gene>
<proteinExistence type="predicted"/>
<keyword evidence="2" id="KW-1185">Reference proteome</keyword>
<dbReference type="RefSeq" id="WP_082809228.1">
    <property type="nucleotide sequence ID" value="NZ_VIGW01000009.1"/>
</dbReference>
<name>A0A5C5R6J5_9ACTN</name>
<evidence type="ECO:0000313" key="2">
    <source>
        <dbReference type="Proteomes" id="UP000317291"/>
    </source>
</evidence>